<sequence length="450" mass="51870">MAVGLLTFRDVAIEFSQEEWKCLVPAQRTLYREVMLETHRNLVSLDIAPECVIKEFPPKWKNSMGEISHPVTLQTHEIHVIEGLCFMETLKGTWDLECHWKNVRRCHTGFRMTGKESSPGGRDEHEGKDAGKTLIDCWLGLRFQSYQPESQPFQDDGKNNDSEQTINSISLLPAHQRLPSSIKANISHKYEHDFIDSFLFVQERKTDIPSAAYKGNEFGQLFNQDSHCIRHQTINTGKKRFTCEICGKVFKQKSNLTSHCRIHTGEKPYKCTECGKLFNHISHLAQHCRVHTGEKPFRCDECGKVFSHKSYLANHRRIHTGEKPYKCDACGKGFSQISHLASHRRIHTGEKPFKCNECGKVFHQISHLAQHRTIHTGEKPFKCNECGKVFSRNSYLIQHLIIHTGEKPYKCHECSKVFSHISHLVQHRRIHTGQKPYKCNECGSVFSHRS</sequence>
<proteinExistence type="predicted"/>
<dbReference type="GO" id="GO:0000978">
    <property type="term" value="F:RNA polymerase II cis-regulatory region sequence-specific DNA binding"/>
    <property type="evidence" value="ECO:0007669"/>
    <property type="project" value="TreeGrafter"/>
</dbReference>
<evidence type="ECO:0000256" key="5">
    <source>
        <dbReference type="ARBA" id="ARBA00022833"/>
    </source>
</evidence>
<dbReference type="Gene3D" id="6.10.140.140">
    <property type="match status" value="1"/>
</dbReference>
<dbReference type="InterPro" id="IPR001909">
    <property type="entry name" value="KRAB"/>
</dbReference>
<feature type="domain" description="C2H2-type" evidence="9">
    <location>
        <begin position="241"/>
        <end position="268"/>
    </location>
</feature>
<name>A0A8D2JQT2_SCIVU</name>
<evidence type="ECO:0000256" key="6">
    <source>
        <dbReference type="ARBA" id="ARBA00023125"/>
    </source>
</evidence>
<dbReference type="Proteomes" id="UP000694564">
    <property type="component" value="Chromosome 17"/>
</dbReference>
<keyword evidence="5" id="KW-0862">Zinc</keyword>
<keyword evidence="12" id="KW-1185">Reference proteome</keyword>
<dbReference type="PROSITE" id="PS00028">
    <property type="entry name" value="ZINC_FINGER_C2H2_1"/>
    <property type="match status" value="7"/>
</dbReference>
<dbReference type="Gene3D" id="3.30.160.60">
    <property type="entry name" value="Classic Zinc Finger"/>
    <property type="match status" value="8"/>
</dbReference>
<evidence type="ECO:0000256" key="7">
    <source>
        <dbReference type="ARBA" id="ARBA00023242"/>
    </source>
</evidence>
<keyword evidence="4 8" id="KW-0863">Zinc-finger</keyword>
<dbReference type="SUPFAM" id="SSF57667">
    <property type="entry name" value="beta-beta-alpha zinc fingers"/>
    <property type="match status" value="4"/>
</dbReference>
<dbReference type="GO" id="GO:0008270">
    <property type="term" value="F:zinc ion binding"/>
    <property type="evidence" value="ECO:0007669"/>
    <property type="project" value="UniProtKB-KW"/>
</dbReference>
<dbReference type="FunFam" id="3.30.160.60:FF:000133">
    <property type="entry name" value="Zinc finger protein 347"/>
    <property type="match status" value="1"/>
</dbReference>
<evidence type="ECO:0000313" key="12">
    <source>
        <dbReference type="Proteomes" id="UP000694564"/>
    </source>
</evidence>
<dbReference type="Pfam" id="PF01352">
    <property type="entry name" value="KRAB"/>
    <property type="match status" value="1"/>
</dbReference>
<dbReference type="SMART" id="SM00355">
    <property type="entry name" value="ZnF_C2H2"/>
    <property type="match status" value="7"/>
</dbReference>
<feature type="domain" description="KRAB" evidence="10">
    <location>
        <begin position="6"/>
        <end position="83"/>
    </location>
</feature>
<comment type="subcellular location">
    <subcellularLocation>
        <location evidence="1">Nucleus</location>
    </subcellularLocation>
</comment>
<organism evidence="11 12">
    <name type="scientific">Sciurus vulgaris</name>
    <name type="common">Eurasian red squirrel</name>
    <dbReference type="NCBI Taxonomy" id="55149"/>
    <lineage>
        <taxon>Eukaryota</taxon>
        <taxon>Metazoa</taxon>
        <taxon>Chordata</taxon>
        <taxon>Craniata</taxon>
        <taxon>Vertebrata</taxon>
        <taxon>Euteleostomi</taxon>
        <taxon>Mammalia</taxon>
        <taxon>Eutheria</taxon>
        <taxon>Euarchontoglires</taxon>
        <taxon>Glires</taxon>
        <taxon>Rodentia</taxon>
        <taxon>Sciuromorpha</taxon>
        <taxon>Sciuridae</taxon>
        <taxon>Sciurinae</taxon>
        <taxon>Sciurini</taxon>
        <taxon>Sciurus</taxon>
    </lineage>
</organism>
<dbReference type="PANTHER" id="PTHR23235:SF178">
    <property type="entry name" value="C2H2-TYPE DOMAIN-CONTAINING PROTEIN-RELATED"/>
    <property type="match status" value="1"/>
</dbReference>
<dbReference type="PROSITE" id="PS50805">
    <property type="entry name" value="KRAB"/>
    <property type="match status" value="1"/>
</dbReference>
<dbReference type="GO" id="GO:0000981">
    <property type="term" value="F:DNA-binding transcription factor activity, RNA polymerase II-specific"/>
    <property type="evidence" value="ECO:0007669"/>
    <property type="project" value="TreeGrafter"/>
</dbReference>
<dbReference type="AlphaFoldDB" id="A0A8D2JQT2"/>
<evidence type="ECO:0000256" key="3">
    <source>
        <dbReference type="ARBA" id="ARBA00022737"/>
    </source>
</evidence>
<dbReference type="GeneTree" id="ENSGT00940000163013"/>
<dbReference type="SMART" id="SM00349">
    <property type="entry name" value="KRAB"/>
    <property type="match status" value="1"/>
</dbReference>
<keyword evidence="3" id="KW-0677">Repeat</keyword>
<evidence type="ECO:0000256" key="8">
    <source>
        <dbReference type="PROSITE-ProRule" id="PRU00042"/>
    </source>
</evidence>
<feature type="domain" description="C2H2-type" evidence="9">
    <location>
        <begin position="297"/>
        <end position="324"/>
    </location>
</feature>
<evidence type="ECO:0000256" key="2">
    <source>
        <dbReference type="ARBA" id="ARBA00022723"/>
    </source>
</evidence>
<reference evidence="11" key="1">
    <citation type="submission" date="2025-08" db="UniProtKB">
        <authorList>
            <consortium name="Ensembl"/>
        </authorList>
    </citation>
    <scope>IDENTIFICATION</scope>
</reference>
<feature type="domain" description="C2H2-type" evidence="9">
    <location>
        <begin position="353"/>
        <end position="380"/>
    </location>
</feature>
<evidence type="ECO:0000256" key="1">
    <source>
        <dbReference type="ARBA" id="ARBA00004123"/>
    </source>
</evidence>
<dbReference type="InterPro" id="IPR013087">
    <property type="entry name" value="Znf_C2H2_type"/>
</dbReference>
<dbReference type="PANTHER" id="PTHR23235">
    <property type="entry name" value="KRUEPPEL-LIKE TRANSCRIPTION FACTOR"/>
    <property type="match status" value="1"/>
</dbReference>
<feature type="domain" description="C2H2-type" evidence="9">
    <location>
        <begin position="325"/>
        <end position="352"/>
    </location>
</feature>
<evidence type="ECO:0000256" key="4">
    <source>
        <dbReference type="ARBA" id="ARBA00022771"/>
    </source>
</evidence>
<evidence type="ECO:0000313" key="11">
    <source>
        <dbReference type="Ensembl" id="ENSSVLP00005028021.1"/>
    </source>
</evidence>
<feature type="domain" description="C2H2-type" evidence="9">
    <location>
        <begin position="381"/>
        <end position="408"/>
    </location>
</feature>
<protein>
    <submittedName>
        <fullName evidence="11">Zinc finger protein 320</fullName>
    </submittedName>
</protein>
<keyword evidence="6" id="KW-0238">DNA-binding</keyword>
<dbReference type="FunFam" id="3.30.160.60:FF:002343">
    <property type="entry name" value="Zinc finger protein 33A"/>
    <property type="match status" value="2"/>
</dbReference>
<dbReference type="InterPro" id="IPR036236">
    <property type="entry name" value="Znf_C2H2_sf"/>
</dbReference>
<dbReference type="FunFam" id="3.30.160.60:FF:000016">
    <property type="entry name" value="zinc finger protein 37 homolog"/>
    <property type="match status" value="1"/>
</dbReference>
<accession>A0A8D2JQT2</accession>
<reference evidence="11" key="2">
    <citation type="submission" date="2025-09" db="UniProtKB">
        <authorList>
            <consortium name="Ensembl"/>
        </authorList>
    </citation>
    <scope>IDENTIFICATION</scope>
</reference>
<evidence type="ECO:0000259" key="10">
    <source>
        <dbReference type="PROSITE" id="PS50805"/>
    </source>
</evidence>
<feature type="domain" description="C2H2-type" evidence="9">
    <location>
        <begin position="269"/>
        <end position="296"/>
    </location>
</feature>
<dbReference type="CDD" id="cd07765">
    <property type="entry name" value="KRAB_A-box"/>
    <property type="match status" value="1"/>
</dbReference>
<dbReference type="Ensembl" id="ENSSVLT00005031140.1">
    <property type="protein sequence ID" value="ENSSVLP00005028021.1"/>
    <property type="gene ID" value="ENSSVLG00005022007.1"/>
</dbReference>
<dbReference type="FunFam" id="3.30.160.60:FF:000744">
    <property type="entry name" value="zinc finger E-box-binding homeobox 1"/>
    <property type="match status" value="1"/>
</dbReference>
<dbReference type="PROSITE" id="PS50157">
    <property type="entry name" value="ZINC_FINGER_C2H2_2"/>
    <property type="match status" value="7"/>
</dbReference>
<keyword evidence="7" id="KW-0539">Nucleus</keyword>
<dbReference type="GO" id="GO:0031981">
    <property type="term" value="C:nuclear lumen"/>
    <property type="evidence" value="ECO:0007669"/>
    <property type="project" value="UniProtKB-ARBA"/>
</dbReference>
<dbReference type="InterPro" id="IPR036051">
    <property type="entry name" value="KRAB_dom_sf"/>
</dbReference>
<dbReference type="FunFam" id="3.30.160.60:FF:000176">
    <property type="entry name" value="zinc finger protein 70"/>
    <property type="match status" value="1"/>
</dbReference>
<feature type="domain" description="C2H2-type" evidence="9">
    <location>
        <begin position="409"/>
        <end position="436"/>
    </location>
</feature>
<dbReference type="FunFam" id="3.30.160.60:FF:000290">
    <property type="entry name" value="Zinc finger protein 697 isoform X1"/>
    <property type="match status" value="1"/>
</dbReference>
<keyword evidence="2" id="KW-0479">Metal-binding</keyword>
<evidence type="ECO:0000259" key="9">
    <source>
        <dbReference type="PROSITE" id="PS50157"/>
    </source>
</evidence>
<dbReference type="SUPFAM" id="SSF109640">
    <property type="entry name" value="KRAB domain (Kruppel-associated box)"/>
    <property type="match status" value="1"/>
</dbReference>
<dbReference type="FunFam" id="3.30.160.60:FF:002090">
    <property type="entry name" value="Zinc finger protein 473"/>
    <property type="match status" value="1"/>
</dbReference>
<dbReference type="Pfam" id="PF00096">
    <property type="entry name" value="zf-C2H2"/>
    <property type="match status" value="6"/>
</dbReference>